<dbReference type="Pfam" id="PF13181">
    <property type="entry name" value="TPR_8"/>
    <property type="match status" value="1"/>
</dbReference>
<keyword evidence="3" id="KW-1185">Reference proteome</keyword>
<accession>E6W2Z3</accession>
<keyword evidence="1" id="KW-0472">Membrane</keyword>
<proteinExistence type="predicted"/>
<evidence type="ECO:0000313" key="3">
    <source>
        <dbReference type="Proteomes" id="UP000002572"/>
    </source>
</evidence>
<dbReference type="KEGG" id="din:Selin_2098"/>
<reference evidence="2 3" key="1">
    <citation type="submission" date="2010-12" db="EMBL/GenBank/DDBJ databases">
        <title>Complete sequence of Desulfurispirillum indicum S5.</title>
        <authorList>
            <consortium name="US DOE Joint Genome Institute"/>
            <person name="Lucas S."/>
            <person name="Copeland A."/>
            <person name="Lapidus A."/>
            <person name="Cheng J.-F."/>
            <person name="Goodwin L."/>
            <person name="Pitluck S."/>
            <person name="Chertkov O."/>
            <person name="Held B."/>
            <person name="Detter J.C."/>
            <person name="Han C."/>
            <person name="Tapia R."/>
            <person name="Land M."/>
            <person name="Hauser L."/>
            <person name="Kyrpides N."/>
            <person name="Ivanova N."/>
            <person name="Mikhailova N."/>
            <person name="Haggblom M."/>
            <person name="Rauschenbach I."/>
            <person name="Bini E."/>
            <person name="Woyke T."/>
        </authorList>
    </citation>
    <scope>NUCLEOTIDE SEQUENCE [LARGE SCALE GENOMIC DNA]</scope>
    <source>
        <strain evidence="3">ATCC BAA-1389 / DSM 22839 / S5</strain>
    </source>
</reference>
<evidence type="ECO:0000256" key="1">
    <source>
        <dbReference type="SAM" id="Phobius"/>
    </source>
</evidence>
<dbReference type="eggNOG" id="COG0457">
    <property type="taxonomic scope" value="Bacteria"/>
</dbReference>
<keyword evidence="1" id="KW-0812">Transmembrane</keyword>
<dbReference type="HOGENOM" id="CLU_1150566_0_0_0"/>
<name>E6W2Z3_DESIS</name>
<feature type="transmembrane region" description="Helical" evidence="1">
    <location>
        <begin position="25"/>
        <end position="43"/>
    </location>
</feature>
<dbReference type="Gene3D" id="1.25.40.10">
    <property type="entry name" value="Tetratricopeptide repeat domain"/>
    <property type="match status" value="2"/>
</dbReference>
<sequence length="251" mass="29043">MYTIAIMIICWLAIGAGLNFFMPLWLASILSIVITAIIMYFLGKKFMTFLTKPFEESQKALQKGNYARAIRILEDGKRLKNWQLHLDKQMNSQIGVIYYLQKEYEKAKEYLNKGIPRHWIGVAMLAVIYFREKNYTAMKNVFNRAVKSNPKHPIIWAVYAWCLVEIGEREAAIEILSKGNKKNPTSEALEQNLAALQNGRKMKMKAFGENWYQFMLELPTGPAMTRHQKGFQGRPSAAQLRAAQRMVKREN</sequence>
<evidence type="ECO:0000313" key="2">
    <source>
        <dbReference type="EMBL" id="ADU66818.1"/>
    </source>
</evidence>
<dbReference type="InParanoid" id="E6W2Z3"/>
<dbReference type="InterPro" id="IPR011990">
    <property type="entry name" value="TPR-like_helical_dom_sf"/>
</dbReference>
<gene>
    <name evidence="2" type="ordered locus">Selin_2098</name>
</gene>
<dbReference type="STRING" id="653733.Selin_2098"/>
<dbReference type="RefSeq" id="WP_013506698.1">
    <property type="nucleotide sequence ID" value="NC_014836.1"/>
</dbReference>
<dbReference type="Pfam" id="PF14559">
    <property type="entry name" value="TPR_19"/>
    <property type="match status" value="1"/>
</dbReference>
<dbReference type="OrthoDB" id="9787150at2"/>
<organism evidence="2 3">
    <name type="scientific">Desulfurispirillum indicum (strain ATCC BAA-1389 / DSM 22839 / S5)</name>
    <dbReference type="NCBI Taxonomy" id="653733"/>
    <lineage>
        <taxon>Bacteria</taxon>
        <taxon>Pseudomonadati</taxon>
        <taxon>Chrysiogenota</taxon>
        <taxon>Chrysiogenia</taxon>
        <taxon>Chrysiogenales</taxon>
        <taxon>Chrysiogenaceae</taxon>
        <taxon>Desulfurispirillum</taxon>
    </lineage>
</organism>
<dbReference type="EMBL" id="CP002432">
    <property type="protein sequence ID" value="ADU66818.1"/>
    <property type="molecule type" value="Genomic_DNA"/>
</dbReference>
<dbReference type="AlphaFoldDB" id="E6W2Z3"/>
<keyword evidence="1" id="KW-1133">Transmembrane helix</keyword>
<dbReference type="InterPro" id="IPR019734">
    <property type="entry name" value="TPR_rpt"/>
</dbReference>
<dbReference type="SUPFAM" id="SSF48452">
    <property type="entry name" value="TPR-like"/>
    <property type="match status" value="1"/>
</dbReference>
<protein>
    <submittedName>
        <fullName evidence="2">Uncharacterized protein</fullName>
    </submittedName>
</protein>
<dbReference type="Proteomes" id="UP000002572">
    <property type="component" value="Chromosome"/>
</dbReference>